<keyword evidence="5 13" id="KW-0808">Transferase</keyword>
<evidence type="ECO:0000256" key="10">
    <source>
        <dbReference type="ARBA" id="ARBA00022993"/>
    </source>
</evidence>
<comment type="subunit">
    <text evidence="3">Homodimer.</text>
</comment>
<comment type="subcellular location">
    <subcellularLocation>
        <location evidence="2">Cytoplasm</location>
    </subcellularLocation>
</comment>
<name>A0A160TTV0_9ZZZZ</name>
<keyword evidence="10" id="KW-0173">Coenzyme A biosynthesis</keyword>
<organism evidence="13">
    <name type="scientific">hydrothermal vent metagenome</name>
    <dbReference type="NCBI Taxonomy" id="652676"/>
    <lineage>
        <taxon>unclassified sequences</taxon>
        <taxon>metagenomes</taxon>
        <taxon>ecological metagenomes</taxon>
    </lineage>
</organism>
<protein>
    <recommendedName>
        <fullName evidence="12">Type III pantothenate kinase</fullName>
    </recommendedName>
</protein>
<evidence type="ECO:0000256" key="1">
    <source>
        <dbReference type="ARBA" id="ARBA00001958"/>
    </source>
</evidence>
<dbReference type="InterPro" id="IPR043129">
    <property type="entry name" value="ATPase_NBD"/>
</dbReference>
<dbReference type="SUPFAM" id="SSF53067">
    <property type="entry name" value="Actin-like ATPase domain"/>
    <property type="match status" value="2"/>
</dbReference>
<dbReference type="GO" id="GO:0005737">
    <property type="term" value="C:cytoplasm"/>
    <property type="evidence" value="ECO:0007669"/>
    <property type="project" value="UniProtKB-SubCell"/>
</dbReference>
<evidence type="ECO:0000256" key="9">
    <source>
        <dbReference type="ARBA" id="ARBA00022958"/>
    </source>
</evidence>
<reference evidence="13" key="1">
    <citation type="submission" date="2015-10" db="EMBL/GenBank/DDBJ databases">
        <authorList>
            <person name="Gilbert D.G."/>
        </authorList>
    </citation>
    <scope>NUCLEOTIDE SEQUENCE</scope>
</reference>
<comment type="similarity">
    <text evidence="11">Belongs to the type III pantothenate kinase family.</text>
</comment>
<evidence type="ECO:0000256" key="6">
    <source>
        <dbReference type="ARBA" id="ARBA00022741"/>
    </source>
</evidence>
<dbReference type="GO" id="GO:0015937">
    <property type="term" value="P:coenzyme A biosynthetic process"/>
    <property type="evidence" value="ECO:0007669"/>
    <property type="project" value="UniProtKB-KW"/>
</dbReference>
<dbReference type="NCBIfam" id="TIGR00671">
    <property type="entry name" value="baf"/>
    <property type="match status" value="1"/>
</dbReference>
<evidence type="ECO:0000256" key="5">
    <source>
        <dbReference type="ARBA" id="ARBA00022679"/>
    </source>
</evidence>
<evidence type="ECO:0000256" key="8">
    <source>
        <dbReference type="ARBA" id="ARBA00022840"/>
    </source>
</evidence>
<proteinExistence type="inferred from homology"/>
<keyword evidence="9" id="KW-0630">Potassium</keyword>
<dbReference type="EMBL" id="CZRL01000084">
    <property type="protein sequence ID" value="CUS52593.1"/>
    <property type="molecule type" value="Genomic_DNA"/>
</dbReference>
<keyword evidence="4" id="KW-0963">Cytoplasm</keyword>
<dbReference type="GO" id="GO:0004594">
    <property type="term" value="F:pantothenate kinase activity"/>
    <property type="evidence" value="ECO:0007669"/>
    <property type="project" value="InterPro"/>
</dbReference>
<sequence length="258" mass="27752">MLLLVDIGNTNITLGVAIDGQLARDWRLSSRTNMTADEFWMMLTSLLLPEKIQIEDLAGVAISSVVPSLTPTVQQAVRQRLDIPLVNVTSDLDLGITIGYEKPEDVGADRLCNAVAGYKQYGGPLVIVDFGTATTFDILSASGEYLGGIIAPGPETTTKVLHAVSAKLPAVKLEFPPNLIGRTTETSIQSGLMFGGVSMVDGLNLQLRAELGDDTRIIATGGLAKVFLPHFKTVEAIEPNLTLYGLQLIFERCRPQTK</sequence>
<accession>A0A160TTV0</accession>
<dbReference type="HAMAP" id="MF_01274">
    <property type="entry name" value="Pantothen_kinase_3"/>
    <property type="match status" value="1"/>
</dbReference>
<dbReference type="Gene3D" id="3.30.420.40">
    <property type="match status" value="2"/>
</dbReference>
<dbReference type="Pfam" id="PF03309">
    <property type="entry name" value="Pan_kinase"/>
    <property type="match status" value="1"/>
</dbReference>
<keyword evidence="6" id="KW-0547">Nucleotide-binding</keyword>
<dbReference type="NCBIfam" id="NF009855">
    <property type="entry name" value="PRK13321.1"/>
    <property type="match status" value="1"/>
</dbReference>
<evidence type="ECO:0000256" key="3">
    <source>
        <dbReference type="ARBA" id="ARBA00011738"/>
    </source>
</evidence>
<comment type="cofactor">
    <cofactor evidence="1">
        <name>K(+)</name>
        <dbReference type="ChEBI" id="CHEBI:29103"/>
    </cofactor>
</comment>
<evidence type="ECO:0000256" key="7">
    <source>
        <dbReference type="ARBA" id="ARBA00022777"/>
    </source>
</evidence>
<dbReference type="PANTHER" id="PTHR34265">
    <property type="entry name" value="TYPE III PANTOTHENATE KINASE"/>
    <property type="match status" value="1"/>
</dbReference>
<gene>
    <name evidence="13" type="ORF">MGWOODY_XGa1081</name>
</gene>
<dbReference type="CDD" id="cd24015">
    <property type="entry name" value="ASKHA_NBD_PanK-III"/>
    <property type="match status" value="1"/>
</dbReference>
<keyword evidence="7 13" id="KW-0418">Kinase</keyword>
<evidence type="ECO:0000256" key="12">
    <source>
        <dbReference type="ARBA" id="ARBA00040883"/>
    </source>
</evidence>
<dbReference type="GO" id="GO:0005524">
    <property type="term" value="F:ATP binding"/>
    <property type="evidence" value="ECO:0007669"/>
    <property type="project" value="UniProtKB-KW"/>
</dbReference>
<evidence type="ECO:0000256" key="4">
    <source>
        <dbReference type="ARBA" id="ARBA00022490"/>
    </source>
</evidence>
<evidence type="ECO:0000256" key="11">
    <source>
        <dbReference type="ARBA" id="ARBA00038036"/>
    </source>
</evidence>
<evidence type="ECO:0000256" key="2">
    <source>
        <dbReference type="ARBA" id="ARBA00004496"/>
    </source>
</evidence>
<evidence type="ECO:0000313" key="13">
    <source>
        <dbReference type="EMBL" id="CUS52593.1"/>
    </source>
</evidence>
<keyword evidence="8" id="KW-0067">ATP-binding</keyword>
<dbReference type="AlphaFoldDB" id="A0A160TTV0"/>
<dbReference type="PANTHER" id="PTHR34265:SF1">
    <property type="entry name" value="TYPE III PANTOTHENATE KINASE"/>
    <property type="match status" value="1"/>
</dbReference>
<dbReference type="InterPro" id="IPR004619">
    <property type="entry name" value="Type_III_PanK"/>
</dbReference>